<organism evidence="2">
    <name type="scientific">marine sediment metagenome</name>
    <dbReference type="NCBI Taxonomy" id="412755"/>
    <lineage>
        <taxon>unclassified sequences</taxon>
        <taxon>metagenomes</taxon>
        <taxon>ecological metagenomes</taxon>
    </lineage>
</organism>
<accession>A0A0F9HA42</accession>
<evidence type="ECO:0008006" key="3">
    <source>
        <dbReference type="Google" id="ProtNLM"/>
    </source>
</evidence>
<dbReference type="Pfam" id="PF06074">
    <property type="entry name" value="Portal_Mu"/>
    <property type="match status" value="2"/>
</dbReference>
<reference evidence="2" key="1">
    <citation type="journal article" date="2015" name="Nature">
        <title>Complex archaea that bridge the gap between prokaryotes and eukaryotes.</title>
        <authorList>
            <person name="Spang A."/>
            <person name="Saw J.H."/>
            <person name="Jorgensen S.L."/>
            <person name="Zaremba-Niedzwiedzka K."/>
            <person name="Martijn J."/>
            <person name="Lind A.E."/>
            <person name="van Eijk R."/>
            <person name="Schleper C."/>
            <person name="Guy L."/>
            <person name="Ettema T.J."/>
        </authorList>
    </citation>
    <scope>NUCLEOTIDE SEQUENCE</scope>
</reference>
<gene>
    <name evidence="2" type="ORF">LCGC14_2089100</name>
</gene>
<feature type="non-terminal residue" evidence="2">
    <location>
        <position position="418"/>
    </location>
</feature>
<feature type="compositionally biased region" description="Basic and acidic residues" evidence="1">
    <location>
        <begin position="1"/>
        <end position="21"/>
    </location>
</feature>
<comment type="caution">
    <text evidence="2">The sequence shown here is derived from an EMBL/GenBank/DDBJ whole genome shotgun (WGS) entry which is preliminary data.</text>
</comment>
<dbReference type="InterPro" id="IPR009279">
    <property type="entry name" value="Portal_Mu"/>
</dbReference>
<sequence>MQEIEKQLDPDEGRRIHDVDSKTFSPEETIGAPGVAIFGGFIVEQEKDSRLTGTEKYLSYSNLIANNSIVSAGVRFFLNIASGVEWEVQVSDEMEGDEKAEKIAKQIKFVMHDMETPWHSIIRDALMHRFHGFSIQEMIAKRITSGEHKGLTGMKKVAKRAQATIVRWDQKKNGDIEGVMQRSPQTQKEEYLPRGKLIYCVDDTLHDSPEGLGIFRHIIKLHARLVRYEILEGWGFERDLRGTPVGRAPLGVLAQMVAQKKITKGEAAAIRKPIEDFIEKALKGIDTGIVLDSAVYKGTGENNAPSANPHWGIELLKGETTSQEEMSKAIERIERSIARLLGVEQLMLGSDSRGSHALSQDKSQQFGVVIDAALNEVARCMERDFLRWMFDLNGWDIKYMPTFRLSNAQFREVGEIVN</sequence>
<dbReference type="AlphaFoldDB" id="A0A0F9HA42"/>
<proteinExistence type="predicted"/>
<evidence type="ECO:0000256" key="1">
    <source>
        <dbReference type="SAM" id="MobiDB-lite"/>
    </source>
</evidence>
<name>A0A0F9HA42_9ZZZZ</name>
<feature type="region of interest" description="Disordered" evidence="1">
    <location>
        <begin position="1"/>
        <end position="24"/>
    </location>
</feature>
<protein>
    <recommendedName>
        <fullName evidence="3">DUF935 family protein</fullName>
    </recommendedName>
</protein>
<dbReference type="EMBL" id="LAZR01025404">
    <property type="protein sequence ID" value="KKL72017.1"/>
    <property type="molecule type" value="Genomic_DNA"/>
</dbReference>
<evidence type="ECO:0000313" key="2">
    <source>
        <dbReference type="EMBL" id="KKL72017.1"/>
    </source>
</evidence>